<comment type="caution">
    <text evidence="7">The sequence shown here is derived from an EMBL/GenBank/DDBJ whole genome shotgun (WGS) entry which is preliminary data.</text>
</comment>
<reference evidence="7" key="1">
    <citation type="submission" date="2023-06" db="EMBL/GenBank/DDBJ databases">
        <title>Sysu t00192.</title>
        <authorList>
            <person name="Gao L."/>
            <person name="Fang B.-Z."/>
            <person name="Li W.-J."/>
        </authorList>
    </citation>
    <scope>NUCLEOTIDE SEQUENCE</scope>
    <source>
        <strain evidence="7">SYSU T00192</strain>
    </source>
</reference>
<gene>
    <name evidence="7" type="ORF">QQX09_04050</name>
</gene>
<sequence length="234" mass="23499">MTYLAGLGLAFSLIVAIGAQNVFVLRQGLRREHVGIVVLICAASDAVLVAAGVAGMGAAVGGVPWLVAAARWAGAAFLLGYAVLAARRALRPEGERLEVDEARVAVPSEVAAASGAPRATEGAASSTAAPASSSRTAVATTTRTVVATCLALTWLNPHVYLDTVVLMGTVGSTHEARWLFAAGAATASAVWFAALGYGARLLSGVLARPGAWRILDGAIAVVMAVIAVSLAAGA</sequence>
<proteinExistence type="predicted"/>
<dbReference type="InterPro" id="IPR001123">
    <property type="entry name" value="LeuE-type"/>
</dbReference>
<feature type="transmembrane region" description="Helical" evidence="6">
    <location>
        <begin position="65"/>
        <end position="86"/>
    </location>
</feature>
<keyword evidence="5 6" id="KW-0472">Membrane</keyword>
<dbReference type="EMBL" id="JAUHPW010000002">
    <property type="protein sequence ID" value="MDN4475028.1"/>
    <property type="molecule type" value="Genomic_DNA"/>
</dbReference>
<accession>A0ABT8G7C0</accession>
<evidence type="ECO:0000256" key="1">
    <source>
        <dbReference type="ARBA" id="ARBA00004651"/>
    </source>
</evidence>
<feature type="transmembrane region" description="Helical" evidence="6">
    <location>
        <begin position="36"/>
        <end position="59"/>
    </location>
</feature>
<name>A0ABT8G7C0_9MICO</name>
<feature type="transmembrane region" description="Helical" evidence="6">
    <location>
        <begin position="6"/>
        <end position="24"/>
    </location>
</feature>
<dbReference type="PANTHER" id="PTHR30086">
    <property type="entry name" value="ARGININE EXPORTER PROTEIN ARGO"/>
    <property type="match status" value="1"/>
</dbReference>
<evidence type="ECO:0000313" key="8">
    <source>
        <dbReference type="Proteomes" id="UP001172728"/>
    </source>
</evidence>
<evidence type="ECO:0000256" key="6">
    <source>
        <dbReference type="SAM" id="Phobius"/>
    </source>
</evidence>
<protein>
    <submittedName>
        <fullName evidence="7">LysE family transporter</fullName>
    </submittedName>
</protein>
<evidence type="ECO:0000256" key="5">
    <source>
        <dbReference type="ARBA" id="ARBA00023136"/>
    </source>
</evidence>
<organism evidence="7 8">
    <name type="scientific">Demequina litoralis</name>
    <dbReference type="NCBI Taxonomy" id="3051660"/>
    <lineage>
        <taxon>Bacteria</taxon>
        <taxon>Bacillati</taxon>
        <taxon>Actinomycetota</taxon>
        <taxon>Actinomycetes</taxon>
        <taxon>Micrococcales</taxon>
        <taxon>Demequinaceae</taxon>
        <taxon>Demequina</taxon>
    </lineage>
</organism>
<dbReference type="Proteomes" id="UP001172728">
    <property type="component" value="Unassembled WGS sequence"/>
</dbReference>
<keyword evidence="4 6" id="KW-1133">Transmembrane helix</keyword>
<evidence type="ECO:0000256" key="4">
    <source>
        <dbReference type="ARBA" id="ARBA00022989"/>
    </source>
</evidence>
<evidence type="ECO:0000313" key="7">
    <source>
        <dbReference type="EMBL" id="MDN4475028.1"/>
    </source>
</evidence>
<dbReference type="PANTHER" id="PTHR30086:SF20">
    <property type="entry name" value="ARGININE EXPORTER PROTEIN ARGO-RELATED"/>
    <property type="match status" value="1"/>
</dbReference>
<dbReference type="RefSeq" id="WP_301131481.1">
    <property type="nucleotide sequence ID" value="NZ_JAUHPW010000002.1"/>
</dbReference>
<keyword evidence="3 6" id="KW-0812">Transmembrane</keyword>
<feature type="transmembrane region" description="Helical" evidence="6">
    <location>
        <begin position="178"/>
        <end position="199"/>
    </location>
</feature>
<keyword evidence="8" id="KW-1185">Reference proteome</keyword>
<dbReference type="Pfam" id="PF01810">
    <property type="entry name" value="LysE"/>
    <property type="match status" value="1"/>
</dbReference>
<feature type="transmembrane region" description="Helical" evidence="6">
    <location>
        <begin position="211"/>
        <end position="232"/>
    </location>
</feature>
<evidence type="ECO:0000256" key="3">
    <source>
        <dbReference type="ARBA" id="ARBA00022692"/>
    </source>
</evidence>
<comment type="subcellular location">
    <subcellularLocation>
        <location evidence="1">Cell membrane</location>
        <topology evidence="1">Multi-pass membrane protein</topology>
    </subcellularLocation>
</comment>
<keyword evidence="2" id="KW-1003">Cell membrane</keyword>
<evidence type="ECO:0000256" key="2">
    <source>
        <dbReference type="ARBA" id="ARBA00022475"/>
    </source>
</evidence>